<feature type="domain" description="Trichohyalin-plectin-homology" evidence="9">
    <location>
        <begin position="156"/>
        <end position="501"/>
    </location>
</feature>
<proteinExistence type="inferred from homology"/>
<dbReference type="InterPro" id="IPR043597">
    <property type="entry name" value="TPH_dom"/>
</dbReference>
<keyword evidence="3 8" id="KW-0175">Coiled coil</keyword>
<name>A0A3Q3MX24_9LABR</name>
<dbReference type="InterPro" id="IPR033253">
    <property type="entry name" value="CFAP45"/>
</dbReference>
<evidence type="ECO:0000256" key="6">
    <source>
        <dbReference type="ARBA" id="ARBA00034116"/>
    </source>
</evidence>
<dbReference type="InParanoid" id="A0A3Q3MX24"/>
<dbReference type="STRING" id="56723.ENSLBEP00000025760"/>
<dbReference type="CTD" id="25790"/>
<keyword evidence="5" id="KW-0966">Cell projection</keyword>
<evidence type="ECO:0000256" key="4">
    <source>
        <dbReference type="ARBA" id="ARBA00023069"/>
    </source>
</evidence>
<dbReference type="GeneTree" id="ENSGT00730000111174"/>
<evidence type="ECO:0000256" key="7">
    <source>
        <dbReference type="ARBA" id="ARBA00034142"/>
    </source>
</evidence>
<evidence type="ECO:0000313" key="10">
    <source>
        <dbReference type="Ensembl" id="ENSLBEP00000025760.1"/>
    </source>
</evidence>
<organism evidence="10 11">
    <name type="scientific">Labrus bergylta</name>
    <name type="common">ballan wrasse</name>
    <dbReference type="NCBI Taxonomy" id="56723"/>
    <lineage>
        <taxon>Eukaryota</taxon>
        <taxon>Metazoa</taxon>
        <taxon>Chordata</taxon>
        <taxon>Craniata</taxon>
        <taxon>Vertebrata</taxon>
        <taxon>Euteleostomi</taxon>
        <taxon>Actinopterygii</taxon>
        <taxon>Neopterygii</taxon>
        <taxon>Teleostei</taxon>
        <taxon>Neoteleostei</taxon>
        <taxon>Acanthomorphata</taxon>
        <taxon>Eupercaria</taxon>
        <taxon>Labriformes</taxon>
        <taxon>Labridae</taxon>
        <taxon>Labrus</taxon>
    </lineage>
</organism>
<evidence type="ECO:0000259" key="9">
    <source>
        <dbReference type="Pfam" id="PF13868"/>
    </source>
</evidence>
<accession>A0A3Q3MX24</accession>
<evidence type="ECO:0000313" key="11">
    <source>
        <dbReference type="Proteomes" id="UP000261660"/>
    </source>
</evidence>
<dbReference type="AlphaFoldDB" id="A0A3Q3MX24"/>
<feature type="coiled-coil region" evidence="8">
    <location>
        <begin position="233"/>
        <end position="329"/>
    </location>
</feature>
<comment type="subcellular location">
    <subcellularLocation>
        <location evidence="1">Cell projection</location>
        <location evidence="1">Cilium</location>
        <location evidence="1">Flagellum</location>
    </subcellularLocation>
</comment>
<feature type="coiled-coil region" evidence="8">
    <location>
        <begin position="178"/>
        <end position="205"/>
    </location>
</feature>
<protein>
    <recommendedName>
        <fullName evidence="7">Cilia- and flagella-associated protein 45</fullName>
    </recommendedName>
</protein>
<reference evidence="10" key="1">
    <citation type="submission" date="2025-08" db="UniProtKB">
        <authorList>
            <consortium name="Ensembl"/>
        </authorList>
    </citation>
    <scope>IDENTIFICATION</scope>
</reference>
<dbReference type="Proteomes" id="UP000261660">
    <property type="component" value="Unplaced"/>
</dbReference>
<dbReference type="RefSeq" id="XP_020500252.1">
    <property type="nucleotide sequence ID" value="XM_020644596.3"/>
</dbReference>
<dbReference type="PANTHER" id="PTHR15504:SF0">
    <property type="entry name" value="CILIA- AND FLAGELLA-ASSOCIATED PROTEIN 45"/>
    <property type="match status" value="1"/>
</dbReference>
<sequence length="518" mass="61658">MSNSYTRRYRTQASTSEVDETLFGSSTKLDIGSNSACKSKNKSRHCQDGEVVQIITKDLIRNLRIPLKDSLGEFIILPSAEYERLASMSRVPMKEERVGPTEACHLKKEEEEAEDRKHKILEADLARRKRKGLTELELESQNHAQRLIEYSNGLRLEQEEEIKKLNMLILSAQCQATRDAQIKEKKQIQAELSEEEKRLDDMMEVDRRKALATMEQIDELVKDQRMNGMQQIYNQILQRLEDEQLLKEMKEQEKQQMRENQEKMNLEDLKALEKKREEQQRLLGEVRHINAETMWAKEQRREEEKLADMRDMEYIKNKLEREAEFEAEQRCIKKQKELEIARMRAKQQRAKDYKAEQDEIRTMRNQEVTDREWRRKEKDLAAKKTQEEGMLRMARLEQVRCKEHLLSIEAGREKAEIERLLEVQQEAINKQKEVEEKQRQNAKHHAEAIRHQVKEQQLSTILKRREIFKEAECLVEEARQRRARLNEIKMKKLKELKATGLSEKYCSEVERKVKAFLL</sequence>
<reference evidence="10" key="2">
    <citation type="submission" date="2025-09" db="UniProtKB">
        <authorList>
            <consortium name="Ensembl"/>
        </authorList>
    </citation>
    <scope>IDENTIFICATION</scope>
</reference>
<dbReference type="GeneID" id="109992097"/>
<evidence type="ECO:0000256" key="5">
    <source>
        <dbReference type="ARBA" id="ARBA00023273"/>
    </source>
</evidence>
<dbReference type="Pfam" id="PF13868">
    <property type="entry name" value="TPH"/>
    <property type="match status" value="1"/>
</dbReference>
<keyword evidence="4" id="KW-0969">Cilium</keyword>
<dbReference type="PANTHER" id="PTHR15504">
    <property type="entry name" value="NASOPHARYNGEAL EPITHELIUM SPECIFIC PROTEIN 1"/>
    <property type="match status" value="1"/>
</dbReference>
<evidence type="ECO:0000256" key="1">
    <source>
        <dbReference type="ARBA" id="ARBA00004230"/>
    </source>
</evidence>
<dbReference type="GO" id="GO:0031514">
    <property type="term" value="C:motile cilium"/>
    <property type="evidence" value="ECO:0007669"/>
    <property type="project" value="UniProtKB-SubCell"/>
</dbReference>
<dbReference type="OrthoDB" id="1902038at2759"/>
<comment type="similarity">
    <text evidence="6">Belongs to the CFAP45 family.</text>
</comment>
<dbReference type="Ensembl" id="ENSLBET00000027049.1">
    <property type="protein sequence ID" value="ENSLBEP00000025760.1"/>
    <property type="gene ID" value="ENSLBEG00000019661.1"/>
</dbReference>
<keyword evidence="11" id="KW-1185">Reference proteome</keyword>
<evidence type="ECO:0000256" key="8">
    <source>
        <dbReference type="SAM" id="Coils"/>
    </source>
</evidence>
<feature type="coiled-coil region" evidence="8">
    <location>
        <begin position="414"/>
        <end position="495"/>
    </location>
</feature>
<evidence type="ECO:0000256" key="3">
    <source>
        <dbReference type="ARBA" id="ARBA00023054"/>
    </source>
</evidence>
<keyword evidence="2" id="KW-0282">Flagellum</keyword>
<evidence type="ECO:0000256" key="2">
    <source>
        <dbReference type="ARBA" id="ARBA00022846"/>
    </source>
</evidence>